<evidence type="ECO:0000313" key="3">
    <source>
        <dbReference type="EMBL" id="JAT53535.1"/>
    </source>
</evidence>
<dbReference type="EMBL" id="GDJX01019734">
    <property type="protein sequence ID" value="JAT48202.1"/>
    <property type="molecule type" value="Transcribed_RNA"/>
</dbReference>
<evidence type="ECO:0000256" key="1">
    <source>
        <dbReference type="SAM" id="MobiDB-lite"/>
    </source>
</evidence>
<dbReference type="PANTHER" id="PTHR36078:SF2">
    <property type="entry name" value="OS09G0473966 PROTEIN"/>
    <property type="match status" value="1"/>
</dbReference>
<accession>A0A1D1YFW3</accession>
<dbReference type="GO" id="GO:0016740">
    <property type="term" value="F:transferase activity"/>
    <property type="evidence" value="ECO:0007669"/>
    <property type="project" value="UniProtKB-KW"/>
</dbReference>
<proteinExistence type="predicted"/>
<dbReference type="EMBL" id="GDJX01014401">
    <property type="protein sequence ID" value="JAT53535.1"/>
    <property type="molecule type" value="Transcribed_RNA"/>
</dbReference>
<dbReference type="PANTHER" id="PTHR36078">
    <property type="entry name" value="BNACNNG21220D PROTEIN"/>
    <property type="match status" value="1"/>
</dbReference>
<reference evidence="3" key="1">
    <citation type="submission" date="2015-07" db="EMBL/GenBank/DDBJ databases">
        <title>Transcriptome Assembly of Anthurium amnicola.</title>
        <authorList>
            <person name="Suzuki J."/>
        </authorList>
    </citation>
    <scope>NUCLEOTIDE SEQUENCE</scope>
</reference>
<dbReference type="AlphaFoldDB" id="A0A1D1YFW3"/>
<organism evidence="3">
    <name type="scientific">Anthurium amnicola</name>
    <dbReference type="NCBI Taxonomy" id="1678845"/>
    <lineage>
        <taxon>Eukaryota</taxon>
        <taxon>Viridiplantae</taxon>
        <taxon>Streptophyta</taxon>
        <taxon>Embryophyta</taxon>
        <taxon>Tracheophyta</taxon>
        <taxon>Spermatophyta</taxon>
        <taxon>Magnoliopsida</taxon>
        <taxon>Liliopsida</taxon>
        <taxon>Araceae</taxon>
        <taxon>Pothoideae</taxon>
        <taxon>Potheae</taxon>
        <taxon>Anthurium</taxon>
    </lineage>
</organism>
<sequence length="116" mass="12987">MGTPSDRAPGMTTDEQPTNQTVRDEDTAGYIEKYNRYQAEYARRLKAKYFSKKAFNGGNIFDQETNIDGETIKSSRCHCTRSFADPVHGVQESGNLPFSASETSLSSRKHNLKKSS</sequence>
<name>A0A1D1YFW3_9ARAE</name>
<feature type="compositionally biased region" description="Polar residues" evidence="1">
    <location>
        <begin position="92"/>
        <end position="106"/>
    </location>
</feature>
<evidence type="ECO:0000313" key="2">
    <source>
        <dbReference type="EMBL" id="JAT48202.1"/>
    </source>
</evidence>
<keyword evidence="3" id="KW-0808">Transferase</keyword>
<feature type="region of interest" description="Disordered" evidence="1">
    <location>
        <begin position="1"/>
        <end position="27"/>
    </location>
</feature>
<protein>
    <submittedName>
        <fullName evidence="3">Protoheme IX farnesyltransferase, mitochondrial</fullName>
    </submittedName>
</protein>
<gene>
    <name evidence="3" type="primary">COX10_6</name>
    <name evidence="2" type="synonym">COX10_7</name>
    <name evidence="3" type="ORF">g.44608</name>
    <name evidence="2" type="ORF">g.44611</name>
</gene>
<feature type="region of interest" description="Disordered" evidence="1">
    <location>
        <begin position="88"/>
        <end position="116"/>
    </location>
</feature>
<feature type="compositionally biased region" description="Basic residues" evidence="1">
    <location>
        <begin position="107"/>
        <end position="116"/>
    </location>
</feature>